<keyword evidence="2" id="KW-0472">Membrane</keyword>
<organism evidence="4 5">
    <name type="scientific">Plantactinospora soyae</name>
    <dbReference type="NCBI Taxonomy" id="1544732"/>
    <lineage>
        <taxon>Bacteria</taxon>
        <taxon>Bacillati</taxon>
        <taxon>Actinomycetota</taxon>
        <taxon>Actinomycetes</taxon>
        <taxon>Micromonosporales</taxon>
        <taxon>Micromonosporaceae</taxon>
        <taxon>Plantactinospora</taxon>
    </lineage>
</organism>
<dbReference type="RefSeq" id="WP_192765421.1">
    <property type="nucleotide sequence ID" value="NZ_JADBEB010000001.1"/>
</dbReference>
<dbReference type="Gene3D" id="3.40.50.620">
    <property type="entry name" value="HUPs"/>
    <property type="match status" value="1"/>
</dbReference>
<evidence type="ECO:0000313" key="5">
    <source>
        <dbReference type="Proteomes" id="UP000649753"/>
    </source>
</evidence>
<dbReference type="Proteomes" id="UP000649753">
    <property type="component" value="Unassembled WGS sequence"/>
</dbReference>
<comment type="caution">
    <text evidence="4">The sequence shown here is derived from an EMBL/GenBank/DDBJ whole genome shotgun (WGS) entry which is preliminary data.</text>
</comment>
<feature type="transmembrane region" description="Helical" evidence="2">
    <location>
        <begin position="60"/>
        <end position="80"/>
    </location>
</feature>
<keyword evidence="2" id="KW-0812">Transmembrane</keyword>
<dbReference type="InterPro" id="IPR006015">
    <property type="entry name" value="Universal_stress_UspA"/>
</dbReference>
<keyword evidence="5" id="KW-1185">Reference proteome</keyword>
<dbReference type="InterPro" id="IPR014729">
    <property type="entry name" value="Rossmann-like_a/b/a_fold"/>
</dbReference>
<dbReference type="Pfam" id="PF00582">
    <property type="entry name" value="Usp"/>
    <property type="match status" value="1"/>
</dbReference>
<dbReference type="EMBL" id="JADBEB010000001">
    <property type="protein sequence ID" value="MBE1485189.1"/>
    <property type="molecule type" value="Genomic_DNA"/>
</dbReference>
<evidence type="ECO:0000256" key="2">
    <source>
        <dbReference type="SAM" id="Phobius"/>
    </source>
</evidence>
<dbReference type="PANTHER" id="PTHR46268:SF6">
    <property type="entry name" value="UNIVERSAL STRESS PROTEIN UP12"/>
    <property type="match status" value="1"/>
</dbReference>
<dbReference type="PRINTS" id="PR01438">
    <property type="entry name" value="UNVRSLSTRESS"/>
</dbReference>
<evidence type="ECO:0000256" key="1">
    <source>
        <dbReference type="ARBA" id="ARBA00008791"/>
    </source>
</evidence>
<dbReference type="InterPro" id="IPR006016">
    <property type="entry name" value="UspA"/>
</dbReference>
<dbReference type="PANTHER" id="PTHR46268">
    <property type="entry name" value="STRESS RESPONSE PROTEIN NHAX"/>
    <property type="match status" value="1"/>
</dbReference>
<evidence type="ECO:0000313" key="4">
    <source>
        <dbReference type="EMBL" id="MBE1485189.1"/>
    </source>
</evidence>
<gene>
    <name evidence="4" type="ORF">H4W31_000827</name>
</gene>
<accession>A0A927R365</accession>
<dbReference type="SUPFAM" id="SSF52402">
    <property type="entry name" value="Adenine nucleotide alpha hydrolases-like"/>
    <property type="match status" value="1"/>
</dbReference>
<feature type="domain" description="UspA" evidence="3">
    <location>
        <begin position="30"/>
        <end position="166"/>
    </location>
</feature>
<protein>
    <submittedName>
        <fullName evidence="4">Nucleotide-binding universal stress UspA family protein</fullName>
    </submittedName>
</protein>
<dbReference type="AlphaFoldDB" id="A0A927R365"/>
<dbReference type="CDD" id="cd00293">
    <property type="entry name" value="USP-like"/>
    <property type="match status" value="1"/>
</dbReference>
<keyword evidence="2" id="KW-1133">Transmembrane helix</keyword>
<reference evidence="4" key="1">
    <citation type="submission" date="2020-10" db="EMBL/GenBank/DDBJ databases">
        <title>Sequencing the genomes of 1000 actinobacteria strains.</title>
        <authorList>
            <person name="Klenk H.-P."/>
        </authorList>
    </citation>
    <scope>NUCLEOTIDE SEQUENCE</scope>
    <source>
        <strain evidence="4">DSM 46832</strain>
    </source>
</reference>
<evidence type="ECO:0000259" key="3">
    <source>
        <dbReference type="Pfam" id="PF00582"/>
    </source>
</evidence>
<proteinExistence type="inferred from homology"/>
<comment type="similarity">
    <text evidence="1">Belongs to the universal stress protein A family.</text>
</comment>
<sequence length="166" mass="18044">MDVPVATPEDEHYGPTEQQLLVERGFDGPRVIMVGIDGSPTSMHAASYACGTARRQRCRLVVVFVVPAASFVAAMSGVAAEAREKACQELAADLRTEVRLIADEYRVPTTFVTRRGDPYLELRQAADRVRADLVVVGVSAQAGHRFVGSIATRLVRLGRWPVVVVP</sequence>
<name>A0A927R365_9ACTN</name>